<proteinExistence type="inferred from homology"/>
<feature type="region of interest" description="Disordered" evidence="10">
    <location>
        <begin position="649"/>
        <end position="697"/>
    </location>
</feature>
<dbReference type="InterPro" id="IPR050079">
    <property type="entry name" value="DEAD_box_RNA_helicase"/>
</dbReference>
<comment type="caution">
    <text evidence="13">The sequence shown here is derived from an EMBL/GenBank/DDBJ whole genome shotgun (WGS) entry which is preliminary data.</text>
</comment>
<evidence type="ECO:0000256" key="10">
    <source>
        <dbReference type="SAM" id="MobiDB-lite"/>
    </source>
</evidence>
<dbReference type="InterPro" id="IPR000629">
    <property type="entry name" value="RNA-helicase_DEAD-box_CS"/>
</dbReference>
<dbReference type="AlphaFoldDB" id="A0A2C6KP03"/>
<comment type="catalytic activity">
    <reaction evidence="8">
        <text>ATP + H2O = ADP + phosphate + H(+)</text>
        <dbReference type="Rhea" id="RHEA:13065"/>
        <dbReference type="ChEBI" id="CHEBI:15377"/>
        <dbReference type="ChEBI" id="CHEBI:15378"/>
        <dbReference type="ChEBI" id="CHEBI:30616"/>
        <dbReference type="ChEBI" id="CHEBI:43474"/>
        <dbReference type="ChEBI" id="CHEBI:456216"/>
        <dbReference type="EC" id="3.6.4.13"/>
    </reaction>
</comment>
<dbReference type="InterPro" id="IPR011545">
    <property type="entry name" value="DEAD/DEAH_box_helicase_dom"/>
</dbReference>
<evidence type="ECO:0000256" key="2">
    <source>
        <dbReference type="ARBA" id="ARBA00022741"/>
    </source>
</evidence>
<protein>
    <recommendedName>
        <fullName evidence="1">RNA helicase</fullName>
        <ecNumber evidence="1">3.6.4.13</ecNumber>
    </recommendedName>
</protein>
<dbReference type="GO" id="GO:0003723">
    <property type="term" value="F:RNA binding"/>
    <property type="evidence" value="ECO:0007669"/>
    <property type="project" value="UniProtKB-KW"/>
</dbReference>
<dbReference type="SMART" id="SM00487">
    <property type="entry name" value="DEXDc"/>
    <property type="match status" value="1"/>
</dbReference>
<evidence type="ECO:0000313" key="13">
    <source>
        <dbReference type="EMBL" id="PHJ25721.1"/>
    </source>
</evidence>
<evidence type="ECO:0000256" key="4">
    <source>
        <dbReference type="ARBA" id="ARBA00022806"/>
    </source>
</evidence>
<dbReference type="OrthoDB" id="360161at2759"/>
<organism evidence="13 14">
    <name type="scientific">Cystoisospora suis</name>
    <dbReference type="NCBI Taxonomy" id="483139"/>
    <lineage>
        <taxon>Eukaryota</taxon>
        <taxon>Sar</taxon>
        <taxon>Alveolata</taxon>
        <taxon>Apicomplexa</taxon>
        <taxon>Conoidasida</taxon>
        <taxon>Coccidia</taxon>
        <taxon>Eucoccidiorida</taxon>
        <taxon>Eimeriorina</taxon>
        <taxon>Sarcocystidae</taxon>
        <taxon>Cystoisospora</taxon>
    </lineage>
</organism>
<dbReference type="Pfam" id="PF00270">
    <property type="entry name" value="DEAD"/>
    <property type="match status" value="1"/>
</dbReference>
<feature type="compositionally biased region" description="Low complexity" evidence="10">
    <location>
        <begin position="213"/>
        <end position="245"/>
    </location>
</feature>
<feature type="compositionally biased region" description="Polar residues" evidence="10">
    <location>
        <begin position="144"/>
        <end position="154"/>
    </location>
</feature>
<feature type="domain" description="Helicase ATP-binding" evidence="11">
    <location>
        <begin position="295"/>
        <end position="467"/>
    </location>
</feature>
<keyword evidence="6" id="KW-0694">RNA-binding</keyword>
<feature type="compositionally biased region" description="Polar residues" evidence="10">
    <location>
        <begin position="164"/>
        <end position="174"/>
    </location>
</feature>
<keyword evidence="4 9" id="KW-0347">Helicase</keyword>
<feature type="region of interest" description="Disordered" evidence="10">
    <location>
        <begin position="15"/>
        <end position="82"/>
    </location>
</feature>
<evidence type="ECO:0000256" key="5">
    <source>
        <dbReference type="ARBA" id="ARBA00022840"/>
    </source>
</evidence>
<keyword evidence="14" id="KW-1185">Reference proteome</keyword>
<evidence type="ECO:0000256" key="6">
    <source>
        <dbReference type="ARBA" id="ARBA00022884"/>
    </source>
</evidence>
<dbReference type="InterPro" id="IPR027417">
    <property type="entry name" value="P-loop_NTPase"/>
</dbReference>
<dbReference type="InterPro" id="IPR014001">
    <property type="entry name" value="Helicase_ATP-bd"/>
</dbReference>
<dbReference type="EMBL" id="MIGC01000174">
    <property type="protein sequence ID" value="PHJ25721.1"/>
    <property type="molecule type" value="Genomic_DNA"/>
</dbReference>
<feature type="compositionally biased region" description="Low complexity" evidence="10">
    <location>
        <begin position="115"/>
        <end position="124"/>
    </location>
</feature>
<evidence type="ECO:0000256" key="9">
    <source>
        <dbReference type="RuleBase" id="RU000492"/>
    </source>
</evidence>
<feature type="domain" description="Helicase C-terminal" evidence="12">
    <location>
        <begin position="478"/>
        <end position="641"/>
    </location>
</feature>
<evidence type="ECO:0000259" key="11">
    <source>
        <dbReference type="PROSITE" id="PS51192"/>
    </source>
</evidence>
<dbReference type="Proteomes" id="UP000221165">
    <property type="component" value="Unassembled WGS sequence"/>
</dbReference>
<evidence type="ECO:0000256" key="7">
    <source>
        <dbReference type="ARBA" id="ARBA00024355"/>
    </source>
</evidence>
<dbReference type="RefSeq" id="XP_067927367.1">
    <property type="nucleotide sequence ID" value="XM_068060645.1"/>
</dbReference>
<dbReference type="EC" id="3.6.4.13" evidence="1"/>
<sequence>MAAWNEDVLSVLLRGTRLKRSNQTDASLSKSSSSTSSSTPSFSSSISKISTPVFQLKPRLNRKKPVNGENPSHKGNDAEQVPDFFSLGEKLLGCTSTSSQGNLVKGRKGGKDGTPNSSSLSPSHPSKEKKSFVSCPTELDGDSGVTSSGENVFGSSLEKEGEGAQQNPQLSANSVRRKHKIYVKAGNEILIPPPFLSFSDQIPIRFFEETTSSLTDTSSLHTSSLSASDSHSSQEASSSSSSSSSPTTNGADTEDTTHHLPETRKQSLRQLPQWIQERMKSINIETPTPIQMQAIPLLLQGCHLLATAPTGSGKTFAFLLPLLSLLKKPGKEYARLLIVCPSRELARQTQREFDRVAGHRGFRCRLLDEKNVGACDQISSFKRLDAAVSTPLRLVQFIRDGRVTLSQCRHLVLDEADKLLDLGFAPQLDEIIASCTCSRLQVCLFSATLPPEVLHLAESILHSPVHISIGAPNAAATSIEQELLFCTNEEGKLLALRQLHLTGKFVPPVLIFVQSKERAKQLYCELVYDGIFVECIHADKTKKQRDDIVDAFRRGQIWVLICTDVMARGVDFKNVELVINYDFPQSAAVYIHRIGRTGRAGRQGRAVTFYTTTDIPYLRSVVGVMQQTSTCEVPEWLQRMTKLTAKQKKELQRNAPKRKPILTTPAIDVRKAKRREQAVAASKAKKRRRVTTEESAE</sequence>
<keyword evidence="2 9" id="KW-0547">Nucleotide-binding</keyword>
<dbReference type="SUPFAM" id="SSF52540">
    <property type="entry name" value="P-loop containing nucleoside triphosphate hydrolases"/>
    <property type="match status" value="2"/>
</dbReference>
<feature type="region of interest" description="Disordered" evidence="10">
    <location>
        <begin position="213"/>
        <end position="270"/>
    </location>
</feature>
<comment type="similarity">
    <text evidence="7">Belongs to the DEAD box helicase family. DDX52/ROK1 subfamily.</text>
</comment>
<name>A0A2C6KP03_9APIC</name>
<dbReference type="CDD" id="cd18787">
    <property type="entry name" value="SF2_C_DEAD"/>
    <property type="match status" value="1"/>
</dbReference>
<keyword evidence="3 9" id="KW-0378">Hydrolase</keyword>
<accession>A0A2C6KP03</accession>
<dbReference type="PROSITE" id="PS51194">
    <property type="entry name" value="HELICASE_CTER"/>
    <property type="match status" value="1"/>
</dbReference>
<feature type="compositionally biased region" description="Low complexity" evidence="10">
    <location>
        <begin position="27"/>
        <end position="52"/>
    </location>
</feature>
<feature type="region of interest" description="Disordered" evidence="10">
    <location>
        <begin position="96"/>
        <end position="174"/>
    </location>
</feature>
<dbReference type="PROSITE" id="PS51192">
    <property type="entry name" value="HELICASE_ATP_BIND_1"/>
    <property type="match status" value="1"/>
</dbReference>
<dbReference type="GO" id="GO:0003724">
    <property type="term" value="F:RNA helicase activity"/>
    <property type="evidence" value="ECO:0007669"/>
    <property type="project" value="UniProtKB-EC"/>
</dbReference>
<dbReference type="GO" id="GO:0005524">
    <property type="term" value="F:ATP binding"/>
    <property type="evidence" value="ECO:0007669"/>
    <property type="project" value="UniProtKB-KW"/>
</dbReference>
<gene>
    <name evidence="13" type="ORF">CSUI_000411</name>
</gene>
<evidence type="ECO:0000256" key="1">
    <source>
        <dbReference type="ARBA" id="ARBA00012552"/>
    </source>
</evidence>
<dbReference type="InterPro" id="IPR001650">
    <property type="entry name" value="Helicase_C-like"/>
</dbReference>
<keyword evidence="5 9" id="KW-0067">ATP-binding</keyword>
<dbReference type="InterPro" id="IPR044764">
    <property type="entry name" value="DDX52/Rok1_DEADc"/>
</dbReference>
<dbReference type="CDD" id="cd17957">
    <property type="entry name" value="DEADc_DDX52"/>
    <property type="match status" value="1"/>
</dbReference>
<evidence type="ECO:0000256" key="3">
    <source>
        <dbReference type="ARBA" id="ARBA00022801"/>
    </source>
</evidence>
<dbReference type="PROSITE" id="PS00039">
    <property type="entry name" value="DEAD_ATP_HELICASE"/>
    <property type="match status" value="1"/>
</dbReference>
<dbReference type="Pfam" id="PF00271">
    <property type="entry name" value="Helicase_C"/>
    <property type="match status" value="1"/>
</dbReference>
<dbReference type="GO" id="GO:0030490">
    <property type="term" value="P:maturation of SSU-rRNA"/>
    <property type="evidence" value="ECO:0007669"/>
    <property type="project" value="InterPro"/>
</dbReference>
<dbReference type="GO" id="GO:0016787">
    <property type="term" value="F:hydrolase activity"/>
    <property type="evidence" value="ECO:0007669"/>
    <property type="project" value="UniProtKB-KW"/>
</dbReference>
<dbReference type="SMART" id="SM00490">
    <property type="entry name" value="HELICc"/>
    <property type="match status" value="1"/>
</dbReference>
<evidence type="ECO:0000313" key="14">
    <source>
        <dbReference type="Proteomes" id="UP000221165"/>
    </source>
</evidence>
<dbReference type="Gene3D" id="3.40.50.300">
    <property type="entry name" value="P-loop containing nucleotide triphosphate hydrolases"/>
    <property type="match status" value="2"/>
</dbReference>
<reference evidence="13 14" key="1">
    <citation type="journal article" date="2017" name="Int. J. Parasitol.">
        <title>The genome of the protozoan parasite Cystoisospora suis and a reverse vaccinology approach to identify vaccine candidates.</title>
        <authorList>
            <person name="Palmieri N."/>
            <person name="Shrestha A."/>
            <person name="Ruttkowski B."/>
            <person name="Beck T."/>
            <person name="Vogl C."/>
            <person name="Tomley F."/>
            <person name="Blake D.P."/>
            <person name="Joachim A."/>
        </authorList>
    </citation>
    <scope>NUCLEOTIDE SEQUENCE [LARGE SCALE GENOMIC DNA]</scope>
    <source>
        <strain evidence="13 14">Wien I</strain>
    </source>
</reference>
<evidence type="ECO:0000256" key="8">
    <source>
        <dbReference type="ARBA" id="ARBA00047984"/>
    </source>
</evidence>
<dbReference type="PANTHER" id="PTHR47959:SF15">
    <property type="entry name" value="RNA HELICASE"/>
    <property type="match status" value="1"/>
</dbReference>
<dbReference type="GO" id="GO:0005829">
    <property type="term" value="C:cytosol"/>
    <property type="evidence" value="ECO:0007669"/>
    <property type="project" value="TreeGrafter"/>
</dbReference>
<feature type="compositionally biased region" description="Basic and acidic residues" evidence="10">
    <location>
        <begin position="255"/>
        <end position="265"/>
    </location>
</feature>
<dbReference type="VEuPathDB" id="ToxoDB:CSUI_000411"/>
<evidence type="ECO:0000259" key="12">
    <source>
        <dbReference type="PROSITE" id="PS51194"/>
    </source>
</evidence>
<dbReference type="PANTHER" id="PTHR47959">
    <property type="entry name" value="ATP-DEPENDENT RNA HELICASE RHLE-RELATED"/>
    <property type="match status" value="1"/>
</dbReference>
<dbReference type="GeneID" id="94423856"/>